<evidence type="ECO:0000259" key="7">
    <source>
        <dbReference type="Pfam" id="PF08531"/>
    </source>
</evidence>
<feature type="signal peptide" evidence="5">
    <location>
        <begin position="1"/>
        <end position="38"/>
    </location>
</feature>
<comment type="catalytic activity">
    <reaction evidence="1">
        <text>Hydrolysis of terminal non-reducing alpha-L-rhamnose residues in alpha-L-rhamnosides.</text>
        <dbReference type="EC" id="3.2.1.40"/>
    </reaction>
</comment>
<dbReference type="PANTHER" id="PTHR33307:SF6">
    <property type="entry name" value="ALPHA-RHAMNOSIDASE (EUROFUNG)-RELATED"/>
    <property type="match status" value="1"/>
</dbReference>
<dbReference type="Gene3D" id="2.60.420.10">
    <property type="entry name" value="Maltose phosphorylase, domain 3"/>
    <property type="match status" value="1"/>
</dbReference>
<dbReference type="Pfam" id="PF17389">
    <property type="entry name" value="Bac_rhamnosid6H"/>
    <property type="match status" value="1"/>
</dbReference>
<dbReference type="InterPro" id="IPR012341">
    <property type="entry name" value="6hp_glycosidase-like_sf"/>
</dbReference>
<dbReference type="InterPro" id="IPR006311">
    <property type="entry name" value="TAT_signal"/>
</dbReference>
<dbReference type="GO" id="GO:0030596">
    <property type="term" value="F:alpha-L-rhamnosidase activity"/>
    <property type="evidence" value="ECO:0007669"/>
    <property type="project" value="UniProtKB-EC"/>
</dbReference>
<evidence type="ECO:0000256" key="1">
    <source>
        <dbReference type="ARBA" id="ARBA00001445"/>
    </source>
</evidence>
<accession>A0A2S0WJE2</accession>
<dbReference type="InterPro" id="IPR008928">
    <property type="entry name" value="6-hairpin_glycosidase_sf"/>
</dbReference>
<feature type="domain" description="Alpha-galactosidase NEW3" evidence="8">
    <location>
        <begin position="1330"/>
        <end position="1395"/>
    </location>
</feature>
<dbReference type="SUPFAM" id="SSF48208">
    <property type="entry name" value="Six-hairpin glycosidases"/>
    <property type="match status" value="1"/>
</dbReference>
<feature type="domain" description="Alpha-L-rhamnosidase six-hairpin glycosidase" evidence="10">
    <location>
        <begin position="644"/>
        <end position="981"/>
    </location>
</feature>
<dbReference type="InterPro" id="IPR032109">
    <property type="entry name" value="Big_3_5"/>
</dbReference>
<name>A0A2S0WJE2_9ACTN</name>
<dbReference type="EC" id="3.2.1.40" evidence="2"/>
<dbReference type="PROSITE" id="PS51318">
    <property type="entry name" value="TAT"/>
    <property type="match status" value="1"/>
</dbReference>
<dbReference type="Pfam" id="PF08531">
    <property type="entry name" value="Bac_rhamnosid_N"/>
    <property type="match status" value="1"/>
</dbReference>
<keyword evidence="13" id="KW-1185">Reference proteome</keyword>
<evidence type="ECO:0000256" key="3">
    <source>
        <dbReference type="ARBA" id="ARBA00022801"/>
    </source>
</evidence>
<dbReference type="Gene3D" id="2.60.120.560">
    <property type="entry name" value="Exo-inulinase, domain 1"/>
    <property type="match status" value="1"/>
</dbReference>
<protein>
    <recommendedName>
        <fullName evidence="2">alpha-L-rhamnosidase</fullName>
        <ecNumber evidence="2">3.2.1.40</ecNumber>
    </recommendedName>
</protein>
<evidence type="ECO:0000259" key="6">
    <source>
        <dbReference type="Pfam" id="PF05592"/>
    </source>
</evidence>
<dbReference type="InterPro" id="IPR035396">
    <property type="entry name" value="Bac_rhamnosid6H"/>
</dbReference>
<feature type="region of interest" description="Disordered" evidence="4">
    <location>
        <begin position="1431"/>
        <end position="1451"/>
    </location>
</feature>
<feature type="domain" description="Bacterial alpha-L-rhamnosidase N-terminal" evidence="7">
    <location>
        <begin position="358"/>
        <end position="527"/>
    </location>
</feature>
<dbReference type="Gene3D" id="3.30.1920.20">
    <property type="match status" value="1"/>
</dbReference>
<feature type="domain" description="Alpha-galactosidase NEW3" evidence="8">
    <location>
        <begin position="1217"/>
        <end position="1291"/>
    </location>
</feature>
<dbReference type="InterPro" id="IPR016007">
    <property type="entry name" value="Alpha_rhamnosid"/>
</dbReference>
<dbReference type="InterPro" id="IPR058094">
    <property type="entry name" value="Ig-like_OmpL47-like"/>
</dbReference>
<feature type="chain" id="PRO_5015422181" description="alpha-L-rhamnosidase" evidence="5">
    <location>
        <begin position="39"/>
        <end position="1933"/>
    </location>
</feature>
<dbReference type="InterPro" id="IPR035398">
    <property type="entry name" value="Bac_rhamnosid_C"/>
</dbReference>
<evidence type="ECO:0000259" key="10">
    <source>
        <dbReference type="Pfam" id="PF17389"/>
    </source>
</evidence>
<dbReference type="Gene3D" id="2.60.40.2700">
    <property type="match status" value="1"/>
</dbReference>
<dbReference type="Gene3D" id="2.60.120.260">
    <property type="entry name" value="Galactose-binding domain-like"/>
    <property type="match status" value="2"/>
</dbReference>
<dbReference type="OrthoDB" id="9761045at2"/>
<dbReference type="Pfam" id="PF16640">
    <property type="entry name" value="Big_3_5"/>
    <property type="match status" value="1"/>
</dbReference>
<dbReference type="GO" id="GO:0005975">
    <property type="term" value="P:carbohydrate metabolic process"/>
    <property type="evidence" value="ECO:0007669"/>
    <property type="project" value="InterPro"/>
</dbReference>
<dbReference type="Pfam" id="PF05592">
    <property type="entry name" value="Bac_rhamnosid"/>
    <property type="match status" value="1"/>
</dbReference>
<dbReference type="PANTHER" id="PTHR33307">
    <property type="entry name" value="ALPHA-RHAMNOSIDASE (EUROFUNG)"/>
    <property type="match status" value="1"/>
</dbReference>
<feature type="domain" description="Alpha-L-rhamnosidase C-terminal" evidence="11">
    <location>
        <begin position="983"/>
        <end position="1053"/>
    </location>
</feature>
<feature type="domain" description="Alpha-L-rhamnosidase concanavalin-like" evidence="6">
    <location>
        <begin position="543"/>
        <end position="636"/>
    </location>
</feature>
<evidence type="ECO:0000259" key="8">
    <source>
        <dbReference type="Pfam" id="PF10633"/>
    </source>
</evidence>
<feature type="domain" description="Bacterial Ig-like" evidence="9">
    <location>
        <begin position="1849"/>
        <end position="1932"/>
    </location>
</feature>
<dbReference type="Gene3D" id="1.50.10.10">
    <property type="match status" value="1"/>
</dbReference>
<dbReference type="Gene3D" id="2.60.40.10">
    <property type="entry name" value="Immunoglobulins"/>
    <property type="match status" value="3"/>
</dbReference>
<evidence type="ECO:0000259" key="11">
    <source>
        <dbReference type="Pfam" id="PF17390"/>
    </source>
</evidence>
<evidence type="ECO:0000259" key="9">
    <source>
        <dbReference type="Pfam" id="PF16640"/>
    </source>
</evidence>
<dbReference type="InterPro" id="IPR013783">
    <property type="entry name" value="Ig-like_fold"/>
</dbReference>
<keyword evidence="5" id="KW-0732">Signal</keyword>
<keyword evidence="3" id="KW-0378">Hydrolase</keyword>
<dbReference type="Pfam" id="PF25788">
    <property type="entry name" value="Ig_Rha78A_N"/>
    <property type="match status" value="1"/>
</dbReference>
<evidence type="ECO:0000313" key="12">
    <source>
        <dbReference type="EMBL" id="AWB91453.1"/>
    </source>
</evidence>
<dbReference type="KEGG" id="aez:C3E78_04020"/>
<dbReference type="NCBIfam" id="NF047446">
    <property type="entry name" value="barrel_OmpL47"/>
    <property type="match status" value="2"/>
</dbReference>
<proteinExistence type="predicted"/>
<sequence>MSQLSPSRSRARRRLVGVLASSVLVATTLLAGASTASAADAGIAVGSLQTNARTKPLGIPGDDPTFGWKSTSAARGVVQSAYEIKVGTTEGGDDAWSSGKVESARQVDVPYGGTALASQTRYYWQVKVWDGEGHESGWSTPSWFETGILDAAEWKGDWIGKGEGTEVNRWTDYTADIDFDIDKLAIGVFVRAASTNNAYMWQISTADGTGVPKFRPHKRINNTYTLMDNKAIPGITSAELLDGTHRLSVTVDGSTITTRLDGTQIDQRTDTSLAKGFVGFRQDFAGGVDESADVKKVTVTAKNGDVLLDTDFSTGNPFDGGDLTAQGLHVANRKDVLLRTKDANKPLLRTEFSTEPGKTIKSARVYAAAHGVYELQLNGKKVGDQFLAPGWTDYTKRIQHQTYDVTDQVNSGVNAFGAEMGDGWWAGKIGMWGPGMYSKDLGVIAQLRVDYTDGTSQLVKTDNTWKTHTGPFVAADNIDGETYDANAEQPGWDMPNYDAAGWTNAVVGASDTAKLVPQVDEPVRATEELPARKRTESPGVKNGYIYDLGQNMVGVARMRIQGTAGQTVRFRYAEELYDDGRFYVGNLRAAKVTDYYTFKTTGTVVYTPKFTQHGFRYVEITGASAAPAVEDVTGVVWGSDLAATGHLETSDPMLNQLVSNISWGQRGNFLSIPTDTPARDERLGWSGDINVFAPTASYLRDTRSFLQKWMTDLRDSAYSNGNLPGIAPSVPTVDLGSGLGWSDAGITVPYATWHAQGDTAIIRQNYEAMQKYLAFVKNGAGDDLIDSARGNWNDWLNLDDSTSVDVLGTAYYAEDARMLSEMAKVIGQDEDAAEYAAMSAAVRQAFTDKLIAADGTVQGGSQTAYALALGMNLVTDPALRVKVGEKFVAKLKTSDYHLTTGFLGTPWLLPALSSIDRSDLAYTMLLKKDYPSWGYEIANGATTMWERWNSIGPDGSFGDEGMNSFNHYAYGAVGDWMYQNIGGISAVTAGYKTSRIAPEVGGGLTSGHGTYESVYGTISSQWKKTGKDLTLDIEVPVNTTSQVSIPAQNLLSVTEGSTSLADAAGVSDVSFKDGVATFTVGSGSYSFRADAQRALFGDLVDAIQKLDAHAGDLQAAGDLAADDRTHVGQALAAARTKVEAALVADLAGDAGKVSQDLADALAEVRDLKTWVAGSGIDGPVKGDLTTRLEKLESLFGQGVASSLGVSVVIPPVAEPAQAGGTVSGTVEVANNGSVALSDLTAKVTVDGWKVDPTTISLATLAAGDTAQLPFTVTVPKHQKPGTYDAGVTLTFTSAQGTFTLDDSTPWVSIDSGVKITDVSSLHPVEGSEERATLTATVTNSSDAAVSGQVATTLPEGWTQAPDSGRVTIAPGATEKITVPLFVGIETAAGDQPVTVDFVDQGVTLATRDAALKITLAAPAEGDLPGQLDHIDFGSTPSETEHALEKSASSGTNVEAGLTRRYANAQNPGAWYSAEYDVTPGEPFLIRNLETFDGAKTKKYNIYVDGTLVKAFQLKQTVGGQTSKAYQVLVDDPAVLANDGTVRIKYEFPADASGFYDPSIADSWVLPVPADTLAPLVSASVSSSAAPGDNGWLRGDASVAVTAVDNRAGALVVQTGESAGWQDYAGPVAVTGDGKHEVSYRAKDAAGNSTGEKKVAVWVDGTAPTTQLAVTRGSGVAGSDSATIKLTAADGLSGVAATTYRVDGGDWKVLAGEAPVVKGYGAHTVEYFTTDVAGNSEALHSTVIDLADVDTIQAIVAPQVTGTAVFGATLKATTGSWNTKGLGLKVQWLRDGKTVTGRTGTTYKLGSGDVGRRISVKVTASKSGKASVSATSNRTNKVAKATATTSVSYSKSTVKKGQKVKLSIKVTSPTTTPRGTVRVYQNGKRVKSLKLSSAGKASYSLKMTKKGLRKVKVTYVGSSTVRSDSSPTKKIRVK</sequence>
<dbReference type="InterPro" id="IPR018905">
    <property type="entry name" value="A-galactase_NEW3"/>
</dbReference>
<dbReference type="RefSeq" id="WP_108577099.1">
    <property type="nucleotide sequence ID" value="NZ_CP026952.1"/>
</dbReference>
<dbReference type="Pfam" id="PF17390">
    <property type="entry name" value="Bac_rhamnosid_C"/>
    <property type="match status" value="1"/>
</dbReference>
<dbReference type="EMBL" id="CP026952">
    <property type="protein sequence ID" value="AWB91453.1"/>
    <property type="molecule type" value="Genomic_DNA"/>
</dbReference>
<gene>
    <name evidence="12" type="ORF">C3E78_04020</name>
</gene>
<evidence type="ECO:0000313" key="13">
    <source>
        <dbReference type="Proteomes" id="UP000244384"/>
    </source>
</evidence>
<evidence type="ECO:0000256" key="5">
    <source>
        <dbReference type="SAM" id="SignalP"/>
    </source>
</evidence>
<dbReference type="InterPro" id="IPR008902">
    <property type="entry name" value="Rhamnosid_concanavalin"/>
</dbReference>
<evidence type="ECO:0000256" key="4">
    <source>
        <dbReference type="SAM" id="MobiDB-lite"/>
    </source>
</evidence>
<dbReference type="Pfam" id="PF10633">
    <property type="entry name" value="NPCBM_assoc"/>
    <property type="match status" value="2"/>
</dbReference>
<dbReference type="Proteomes" id="UP000244384">
    <property type="component" value="Chromosome"/>
</dbReference>
<reference evidence="13" key="1">
    <citation type="submission" date="2018-01" db="EMBL/GenBank/DDBJ databases">
        <authorList>
            <person name="Li J."/>
        </authorList>
    </citation>
    <scope>NUCLEOTIDE SEQUENCE [LARGE SCALE GENOMIC DNA]</scope>
    <source>
        <strain evidence="13">592</strain>
    </source>
</reference>
<organism evidence="12 13">
    <name type="scientific">Aeromicrobium chenweiae</name>
    <dbReference type="NCBI Taxonomy" id="2079793"/>
    <lineage>
        <taxon>Bacteria</taxon>
        <taxon>Bacillati</taxon>
        <taxon>Actinomycetota</taxon>
        <taxon>Actinomycetes</taxon>
        <taxon>Propionibacteriales</taxon>
        <taxon>Nocardioidaceae</taxon>
        <taxon>Aeromicrobium</taxon>
    </lineage>
</organism>
<dbReference type="InterPro" id="IPR013737">
    <property type="entry name" value="Bac_rhamnosid_N"/>
</dbReference>
<evidence type="ECO:0000256" key="2">
    <source>
        <dbReference type="ARBA" id="ARBA00012652"/>
    </source>
</evidence>